<accession>A0A8C2CFE5</accession>
<evidence type="ECO:0000256" key="7">
    <source>
        <dbReference type="ARBA" id="ARBA00023175"/>
    </source>
</evidence>
<dbReference type="PROSITE" id="PS00411">
    <property type="entry name" value="KINESIN_MOTOR_1"/>
    <property type="match status" value="1"/>
</dbReference>
<evidence type="ECO:0000256" key="13">
    <source>
        <dbReference type="SAM" id="Coils"/>
    </source>
</evidence>
<feature type="binding site" evidence="11">
    <location>
        <begin position="103"/>
        <end position="110"/>
    </location>
    <ligand>
        <name>ATP</name>
        <dbReference type="ChEBI" id="CHEBI:30616"/>
    </ligand>
</feature>
<evidence type="ECO:0000256" key="10">
    <source>
        <dbReference type="ARBA" id="ARBA00065526"/>
    </source>
</evidence>
<evidence type="ECO:0000256" key="1">
    <source>
        <dbReference type="ARBA" id="ARBA00004245"/>
    </source>
</evidence>
<name>A0A8C2CFE5_CYPCA</name>
<dbReference type="GO" id="GO:0008017">
    <property type="term" value="F:microtubule binding"/>
    <property type="evidence" value="ECO:0007669"/>
    <property type="project" value="InterPro"/>
</dbReference>
<evidence type="ECO:0000256" key="4">
    <source>
        <dbReference type="ARBA" id="ARBA00022741"/>
    </source>
</evidence>
<dbReference type="GO" id="GO:0048731">
    <property type="term" value="P:system development"/>
    <property type="evidence" value="ECO:0007669"/>
    <property type="project" value="UniProtKB-ARBA"/>
</dbReference>
<dbReference type="InterPro" id="IPR027640">
    <property type="entry name" value="Kinesin-like_fam"/>
</dbReference>
<dbReference type="PANTHER" id="PTHR47969:SF21">
    <property type="entry name" value="KINESIN-LIKE PROTEIN"/>
    <property type="match status" value="1"/>
</dbReference>
<protein>
    <recommendedName>
        <fullName evidence="12">Kinesin-like protein</fullName>
    </recommendedName>
</protein>
<comment type="similarity">
    <text evidence="11 12">Belongs to the TRAFAC class myosin-kinesin ATPase superfamily. Kinesin family.</text>
</comment>
<gene>
    <name evidence="15" type="primary">LOC109070323</name>
</gene>
<feature type="coiled-coil region" evidence="13">
    <location>
        <begin position="402"/>
        <end position="521"/>
    </location>
</feature>
<dbReference type="InterPro" id="IPR001752">
    <property type="entry name" value="Kinesin_motor_dom"/>
</dbReference>
<comment type="function">
    <text evidence="9">Microtubule-based anterograde translocator for membranous organelles. Plus end-directed microtubule sliding activity in vitro. Plays a role in primary cilia formation. Plays a role in centriole cohesion and subdistal appendage organization and function. Regulates the formation of the subdistal appendage via recruitment of DCTN1 to the centriole. Also required for ciliary basal feet formation and microtubule anchoring to mother centriole.</text>
</comment>
<feature type="domain" description="Kinesin motor" evidence="14">
    <location>
        <begin position="17"/>
        <end position="348"/>
    </location>
</feature>
<dbReference type="Proteomes" id="UP000694701">
    <property type="component" value="Unplaced"/>
</dbReference>
<evidence type="ECO:0000256" key="8">
    <source>
        <dbReference type="ARBA" id="ARBA00023212"/>
    </source>
</evidence>
<dbReference type="GO" id="GO:0044877">
    <property type="term" value="F:protein-containing complex binding"/>
    <property type="evidence" value="ECO:0007669"/>
    <property type="project" value="UniProtKB-ARBA"/>
</dbReference>
<keyword evidence="8" id="KW-0206">Cytoskeleton</keyword>
<dbReference type="PROSITE" id="PS50067">
    <property type="entry name" value="KINESIN_MOTOR_2"/>
    <property type="match status" value="1"/>
</dbReference>
<evidence type="ECO:0000313" key="16">
    <source>
        <dbReference type="Proteomes" id="UP000694701"/>
    </source>
</evidence>
<dbReference type="GO" id="GO:0005524">
    <property type="term" value="F:ATP binding"/>
    <property type="evidence" value="ECO:0007669"/>
    <property type="project" value="UniProtKB-UniRule"/>
</dbReference>
<dbReference type="SMART" id="SM00129">
    <property type="entry name" value="KISc"/>
    <property type="match status" value="1"/>
</dbReference>
<evidence type="ECO:0000256" key="11">
    <source>
        <dbReference type="PROSITE-ProRule" id="PRU00283"/>
    </source>
</evidence>
<dbReference type="GO" id="GO:0003777">
    <property type="term" value="F:microtubule motor activity"/>
    <property type="evidence" value="ECO:0007669"/>
    <property type="project" value="InterPro"/>
</dbReference>
<keyword evidence="6 13" id="KW-0175">Coiled coil</keyword>
<dbReference type="GO" id="GO:0005874">
    <property type="term" value="C:microtubule"/>
    <property type="evidence" value="ECO:0007669"/>
    <property type="project" value="UniProtKB-KW"/>
</dbReference>
<dbReference type="SUPFAM" id="SSF52540">
    <property type="entry name" value="P-loop containing nucleoside triphosphate hydrolases"/>
    <property type="match status" value="1"/>
</dbReference>
<dbReference type="InterPro" id="IPR027417">
    <property type="entry name" value="P-loop_NTPase"/>
</dbReference>
<organism evidence="15 16">
    <name type="scientific">Cyprinus carpio</name>
    <name type="common">Common carp</name>
    <dbReference type="NCBI Taxonomy" id="7962"/>
    <lineage>
        <taxon>Eukaryota</taxon>
        <taxon>Metazoa</taxon>
        <taxon>Chordata</taxon>
        <taxon>Craniata</taxon>
        <taxon>Vertebrata</taxon>
        <taxon>Euteleostomi</taxon>
        <taxon>Actinopterygii</taxon>
        <taxon>Neopterygii</taxon>
        <taxon>Teleostei</taxon>
        <taxon>Ostariophysi</taxon>
        <taxon>Cypriniformes</taxon>
        <taxon>Cyprinidae</taxon>
        <taxon>Cyprininae</taxon>
        <taxon>Cyprinus</taxon>
    </lineage>
</organism>
<dbReference type="Pfam" id="PF00225">
    <property type="entry name" value="Kinesin"/>
    <property type="match status" value="1"/>
</dbReference>
<dbReference type="GO" id="GO:0010970">
    <property type="term" value="P:transport along microtubule"/>
    <property type="evidence" value="ECO:0007669"/>
    <property type="project" value="UniProtKB-ARBA"/>
</dbReference>
<keyword evidence="3 12" id="KW-0493">Microtubule</keyword>
<evidence type="ECO:0000256" key="6">
    <source>
        <dbReference type="ARBA" id="ARBA00023054"/>
    </source>
</evidence>
<evidence type="ECO:0000259" key="14">
    <source>
        <dbReference type="PROSITE" id="PS50067"/>
    </source>
</evidence>
<keyword evidence="7 11" id="KW-0505">Motor protein</keyword>
<evidence type="ECO:0000256" key="12">
    <source>
        <dbReference type="RuleBase" id="RU000394"/>
    </source>
</evidence>
<dbReference type="Ensembl" id="ENSCCRT00020012736.1">
    <property type="protein sequence ID" value="ENSCCRP00020011498.1"/>
    <property type="gene ID" value="ENSCCRG00020003792.1"/>
</dbReference>
<dbReference type="GO" id="GO:0005929">
    <property type="term" value="C:cilium"/>
    <property type="evidence" value="ECO:0007669"/>
    <property type="project" value="UniProtKB-ARBA"/>
</dbReference>
<evidence type="ECO:0000313" key="15">
    <source>
        <dbReference type="Ensembl" id="ENSCCRP00020011498.1"/>
    </source>
</evidence>
<dbReference type="GO" id="GO:0005829">
    <property type="term" value="C:cytosol"/>
    <property type="evidence" value="ECO:0007669"/>
    <property type="project" value="UniProtKB-ARBA"/>
</dbReference>
<dbReference type="InterPro" id="IPR036961">
    <property type="entry name" value="Kinesin_motor_dom_sf"/>
</dbReference>
<dbReference type="InterPro" id="IPR019821">
    <property type="entry name" value="Kinesin_motor_CS"/>
</dbReference>
<reference evidence="15" key="1">
    <citation type="submission" date="2025-08" db="UniProtKB">
        <authorList>
            <consortium name="Ensembl"/>
        </authorList>
    </citation>
    <scope>IDENTIFICATION</scope>
</reference>
<dbReference type="AlphaFoldDB" id="A0A8C2CFE5"/>
<dbReference type="GO" id="GO:0016939">
    <property type="term" value="C:kinesin II complex"/>
    <property type="evidence" value="ECO:0007669"/>
    <property type="project" value="UniProtKB-ARBA"/>
</dbReference>
<proteinExistence type="inferred from homology"/>
<dbReference type="Gene3D" id="3.40.850.10">
    <property type="entry name" value="Kinesin motor domain"/>
    <property type="match status" value="1"/>
</dbReference>
<evidence type="ECO:0000256" key="3">
    <source>
        <dbReference type="ARBA" id="ARBA00022701"/>
    </source>
</evidence>
<keyword evidence="2" id="KW-0963">Cytoplasm</keyword>
<comment type="subunit">
    <text evidence="10">Heterodimer of KIF3A and KIF3B. Interacts with CIMAP3. Interacts with CLN3. Interacts with DCTN1. Interacts with FLCN. Interacts with AP3B1.</text>
</comment>
<dbReference type="PRINTS" id="PR00380">
    <property type="entry name" value="KINESINHEAVY"/>
</dbReference>
<comment type="subcellular location">
    <subcellularLocation>
        <location evidence="1">Cytoplasm</location>
        <location evidence="1">Cytoskeleton</location>
    </subcellularLocation>
</comment>
<keyword evidence="5 11" id="KW-0067">ATP-binding</keyword>
<evidence type="ECO:0000256" key="2">
    <source>
        <dbReference type="ARBA" id="ARBA00022490"/>
    </source>
</evidence>
<keyword evidence="4 11" id="KW-0547">Nucleotide-binding</keyword>
<evidence type="ECO:0000256" key="9">
    <source>
        <dbReference type="ARBA" id="ARBA00058965"/>
    </source>
</evidence>
<sequence length="612" mass="69858">MPSNKVDKPEKVEVSDNVKVVVRCRPLNEKEKMMGHKQSVAVDEIRGTITVNKLDMTSDPPKTFTFDTVFGPDSKQLDVYNLTARPIIDSVLEGYNGTIFAYGQTGTGKTFTMEGVRAVPELRGIIPNSFAHVFGHIAKAEGDTRFLVRVSYLEIYNEEVRDLLGKDQMQRLEVKERPDVGVYIKDLSGYVVNNADDMDRIMTLGHKNRSVGATNMNEHSSRSHAIFTITIECSEKGVDGDQHVRMGKLHLVDLAGSERQGKTGATGQRLKEATKINLSLSTLGNVISALVDGKSTHVPYRNSKLTRLLQDSLGGNSKTMMCANIGPADYNYDETISTLRYANRAKNIKNKARINEDPKDALLRQFQKEIEDLKRKLEEGTPHISFSFVMSLSRVKVSPDKMVEMQAKIEEERKALEAKLDMEEEERNKARAELEKREKDLLKAQQEHHLLLEKLSALEKRVIVGGVDLLAKAEEQEKLLEESNNELEERRKRAEQLRRELEEKEQERLDIEEKYTSLQEEAQGKTKKLKKVWTMLMAAKSEMADLQQEHHREIEGLLENIRQLSRELRLQMLIIDNFIPQEYQVYIQKNRRTSSFFIVDMSTLSGLFNKTM</sequence>
<dbReference type="GO" id="GO:0005814">
    <property type="term" value="C:centriole"/>
    <property type="evidence" value="ECO:0007669"/>
    <property type="project" value="UniProtKB-ARBA"/>
</dbReference>
<dbReference type="FunFam" id="3.40.850.10:FF:000028">
    <property type="entry name" value="Kinesin-like protein"/>
    <property type="match status" value="1"/>
</dbReference>
<evidence type="ECO:0000256" key="5">
    <source>
        <dbReference type="ARBA" id="ARBA00022840"/>
    </source>
</evidence>
<dbReference type="PANTHER" id="PTHR47969">
    <property type="entry name" value="CHROMOSOME-ASSOCIATED KINESIN KIF4A-RELATED"/>
    <property type="match status" value="1"/>
</dbReference>
<dbReference type="CDD" id="cd01371">
    <property type="entry name" value="KISc_KIF3"/>
    <property type="match status" value="1"/>
</dbReference>